<dbReference type="SUPFAM" id="SSF50341">
    <property type="entry name" value="CheW-like"/>
    <property type="match status" value="1"/>
</dbReference>
<accession>A0A1N7P050</accession>
<dbReference type="GO" id="GO:0006935">
    <property type="term" value="P:chemotaxis"/>
    <property type="evidence" value="ECO:0007669"/>
    <property type="project" value="InterPro"/>
</dbReference>
<dbReference type="InterPro" id="IPR002545">
    <property type="entry name" value="CheW-lke_dom"/>
</dbReference>
<evidence type="ECO:0000313" key="3">
    <source>
        <dbReference type="Proteomes" id="UP000185639"/>
    </source>
</evidence>
<organism evidence="2 3">
    <name type="scientific">Thalassolituus maritimus</name>
    <dbReference type="NCBI Taxonomy" id="484498"/>
    <lineage>
        <taxon>Bacteria</taxon>
        <taxon>Pseudomonadati</taxon>
        <taxon>Pseudomonadota</taxon>
        <taxon>Gammaproteobacteria</taxon>
        <taxon>Oceanospirillales</taxon>
        <taxon>Oceanospirillaceae</taxon>
        <taxon>Thalassolituus</taxon>
    </lineage>
</organism>
<protein>
    <submittedName>
        <fullName evidence="2">Twitching motility protein PilI</fullName>
    </submittedName>
</protein>
<dbReference type="AlphaFoldDB" id="A0A1N7P050"/>
<proteinExistence type="predicted"/>
<gene>
    <name evidence="2" type="ORF">SAMN05421686_10840</name>
</gene>
<sequence length="174" mass="19526">MTPFALLTEMENRSRRFASPLPQQVETVSTWRGIGFLLGNEQYVANMADVVEILQMPKVTRVPGVKNWVLGIANVRGRMVSVMDLNGLLGQPSRGNWRSQRVLVVEQDEYLTGLLVDAVLGMQSFPVDREVPVPQVPEALAPFVAKAFERDGRNWPVMEFGELLRSPEFMNIAV</sequence>
<dbReference type="EMBL" id="FTOH01000008">
    <property type="protein sequence ID" value="SIT04005.1"/>
    <property type="molecule type" value="Genomic_DNA"/>
</dbReference>
<dbReference type="SMART" id="SM00260">
    <property type="entry name" value="CheW"/>
    <property type="match status" value="1"/>
</dbReference>
<dbReference type="InterPro" id="IPR039315">
    <property type="entry name" value="CheW"/>
</dbReference>
<evidence type="ECO:0000313" key="2">
    <source>
        <dbReference type="EMBL" id="SIT04005.1"/>
    </source>
</evidence>
<dbReference type="RefSeq" id="WP_068436642.1">
    <property type="nucleotide sequence ID" value="NZ_FTOH01000008.1"/>
</dbReference>
<name>A0A1N7P050_9GAMM</name>
<dbReference type="PANTHER" id="PTHR22617:SF43">
    <property type="entry name" value="PROTEIN PILI"/>
    <property type="match status" value="1"/>
</dbReference>
<evidence type="ECO:0000259" key="1">
    <source>
        <dbReference type="PROSITE" id="PS50851"/>
    </source>
</evidence>
<dbReference type="Gene3D" id="2.40.50.180">
    <property type="entry name" value="CheA-289, Domain 4"/>
    <property type="match status" value="1"/>
</dbReference>
<feature type="domain" description="CheW-like" evidence="1">
    <location>
        <begin position="30"/>
        <end position="169"/>
    </location>
</feature>
<dbReference type="PROSITE" id="PS50851">
    <property type="entry name" value="CHEW"/>
    <property type="match status" value="1"/>
</dbReference>
<dbReference type="GO" id="GO:0007165">
    <property type="term" value="P:signal transduction"/>
    <property type="evidence" value="ECO:0007669"/>
    <property type="project" value="InterPro"/>
</dbReference>
<dbReference type="PANTHER" id="PTHR22617">
    <property type="entry name" value="CHEMOTAXIS SENSOR HISTIDINE KINASE-RELATED"/>
    <property type="match status" value="1"/>
</dbReference>
<dbReference type="Pfam" id="PF01584">
    <property type="entry name" value="CheW"/>
    <property type="match status" value="1"/>
</dbReference>
<dbReference type="Proteomes" id="UP000185639">
    <property type="component" value="Unassembled WGS sequence"/>
</dbReference>
<reference evidence="3" key="1">
    <citation type="submission" date="2017-01" db="EMBL/GenBank/DDBJ databases">
        <authorList>
            <person name="Varghese N."/>
            <person name="Submissions S."/>
        </authorList>
    </citation>
    <scope>NUCLEOTIDE SEQUENCE [LARGE SCALE GENOMIC DNA]</scope>
    <source>
        <strain evidence="3">DSM 24913</strain>
    </source>
</reference>
<dbReference type="Gene3D" id="2.30.30.40">
    <property type="entry name" value="SH3 Domains"/>
    <property type="match status" value="1"/>
</dbReference>
<dbReference type="InterPro" id="IPR036061">
    <property type="entry name" value="CheW-like_dom_sf"/>
</dbReference>
<keyword evidence="3" id="KW-1185">Reference proteome</keyword>
<dbReference type="STRING" id="484498.SAMN05421686_10840"/>
<dbReference type="GO" id="GO:0005829">
    <property type="term" value="C:cytosol"/>
    <property type="evidence" value="ECO:0007669"/>
    <property type="project" value="TreeGrafter"/>
</dbReference>
<dbReference type="OrthoDB" id="5298045at2"/>